<gene>
    <name evidence="2" type="ORF">Tco_0771559</name>
</gene>
<name>A0ABQ4ZJ49_9ASTR</name>
<proteinExistence type="predicted"/>
<feature type="compositionally biased region" description="Basic and acidic residues" evidence="1">
    <location>
        <begin position="224"/>
        <end position="245"/>
    </location>
</feature>
<feature type="compositionally biased region" description="Basic and acidic residues" evidence="1">
    <location>
        <begin position="490"/>
        <end position="500"/>
    </location>
</feature>
<dbReference type="EMBL" id="BQNB010011311">
    <property type="protein sequence ID" value="GJS88923.1"/>
    <property type="molecule type" value="Genomic_DNA"/>
</dbReference>
<keyword evidence="3" id="KW-1185">Reference proteome</keyword>
<evidence type="ECO:0000256" key="1">
    <source>
        <dbReference type="SAM" id="MobiDB-lite"/>
    </source>
</evidence>
<feature type="compositionally biased region" description="Acidic residues" evidence="1">
    <location>
        <begin position="166"/>
        <end position="201"/>
    </location>
</feature>
<evidence type="ECO:0000313" key="2">
    <source>
        <dbReference type="EMBL" id="GJS88923.1"/>
    </source>
</evidence>
<feature type="compositionally biased region" description="Polar residues" evidence="1">
    <location>
        <begin position="145"/>
        <end position="154"/>
    </location>
</feature>
<sequence length="565" mass="63890">MRNRINLHTLRDDSLLGTLKYVSKTEEHQVYGVVIPKEMINEDILNSTTYKTYYAYASGAKEPKKARKFKKPTSLKLKTVLVSSKEPTKKPSKKTVPLYELLEVALLKEATKRSKKDFHISQASGSGDGVGSQPKVPDESEDKTTGTNKRTSTIPGVPNVPKYQSETDDESWGDSEDDDNDDDSDDVSKGDDDEADSDDDGNDAHDSERTDSDDDEIPFITLKDYVKEEHNEEYVQSPEKYKSDDDKENIDEEEYDDLYKDVYIKSLRQINLDNVPPVVDKVASLMNIKTHHEESSTQAPLIPSVLVTVILETSTVAATTVPLLIQPFYSIPQMTTPTPVPTTKPTTTSIAVLLDFSSLFGFDQRVSALEKVMSQFKQADLSTQFLESVKSQIPTIVDDLLIIRIRYATRTTLQSYTKEFEKKAQEERKLYIDMVEKSVKDIIKNEKSWRKVNRIELLNNTRDLYDALVKSYQLDKDLFDSYGKTYSLKRGHEDKDKDEDPLAGSEQRLKKRKTSKDVEPPKGSKSKELMSSSSKGTKSQPKSSSKSVQAEEPVFETADTEMLQD</sequence>
<feature type="region of interest" description="Disordered" evidence="1">
    <location>
        <begin position="113"/>
        <end position="247"/>
    </location>
</feature>
<feature type="region of interest" description="Disordered" evidence="1">
    <location>
        <begin position="489"/>
        <end position="565"/>
    </location>
</feature>
<reference evidence="2" key="1">
    <citation type="journal article" date="2022" name="Int. J. Mol. Sci.">
        <title>Draft Genome of Tanacetum Coccineum: Genomic Comparison of Closely Related Tanacetum-Family Plants.</title>
        <authorList>
            <person name="Yamashiro T."/>
            <person name="Shiraishi A."/>
            <person name="Nakayama K."/>
            <person name="Satake H."/>
        </authorList>
    </citation>
    <scope>NUCLEOTIDE SEQUENCE</scope>
</reference>
<feature type="compositionally biased region" description="Low complexity" evidence="1">
    <location>
        <begin position="529"/>
        <end position="547"/>
    </location>
</feature>
<feature type="compositionally biased region" description="Basic and acidic residues" evidence="1">
    <location>
        <begin position="515"/>
        <end position="528"/>
    </location>
</feature>
<accession>A0ABQ4ZJ49</accession>
<comment type="caution">
    <text evidence="2">The sequence shown here is derived from an EMBL/GenBank/DDBJ whole genome shotgun (WGS) entry which is preliminary data.</text>
</comment>
<reference evidence="2" key="2">
    <citation type="submission" date="2022-01" db="EMBL/GenBank/DDBJ databases">
        <authorList>
            <person name="Yamashiro T."/>
            <person name="Shiraishi A."/>
            <person name="Satake H."/>
            <person name="Nakayama K."/>
        </authorList>
    </citation>
    <scope>NUCLEOTIDE SEQUENCE</scope>
</reference>
<protein>
    <submittedName>
        <fullName evidence="2">Uncharacterized protein</fullName>
    </submittedName>
</protein>
<organism evidence="2 3">
    <name type="scientific">Tanacetum coccineum</name>
    <dbReference type="NCBI Taxonomy" id="301880"/>
    <lineage>
        <taxon>Eukaryota</taxon>
        <taxon>Viridiplantae</taxon>
        <taxon>Streptophyta</taxon>
        <taxon>Embryophyta</taxon>
        <taxon>Tracheophyta</taxon>
        <taxon>Spermatophyta</taxon>
        <taxon>Magnoliopsida</taxon>
        <taxon>eudicotyledons</taxon>
        <taxon>Gunneridae</taxon>
        <taxon>Pentapetalae</taxon>
        <taxon>asterids</taxon>
        <taxon>campanulids</taxon>
        <taxon>Asterales</taxon>
        <taxon>Asteraceae</taxon>
        <taxon>Asteroideae</taxon>
        <taxon>Anthemideae</taxon>
        <taxon>Anthemidinae</taxon>
        <taxon>Tanacetum</taxon>
    </lineage>
</organism>
<evidence type="ECO:0000313" key="3">
    <source>
        <dbReference type="Proteomes" id="UP001151760"/>
    </source>
</evidence>
<dbReference type="Proteomes" id="UP001151760">
    <property type="component" value="Unassembled WGS sequence"/>
</dbReference>